<evidence type="ECO:0000313" key="1">
    <source>
        <dbReference type="EMBL" id="GAA3912447.1"/>
    </source>
</evidence>
<proteinExistence type="predicted"/>
<evidence type="ECO:0000313" key="2">
    <source>
        <dbReference type="Proteomes" id="UP001501727"/>
    </source>
</evidence>
<dbReference type="EMBL" id="BAAAZU010000001">
    <property type="protein sequence ID" value="GAA3912447.1"/>
    <property type="molecule type" value="Genomic_DNA"/>
</dbReference>
<gene>
    <name evidence="1" type="ORF">GCM10022229_01360</name>
</gene>
<comment type="caution">
    <text evidence="1">The sequence shown here is derived from an EMBL/GenBank/DDBJ whole genome shotgun (WGS) entry which is preliminary data.</text>
</comment>
<reference evidence="2" key="1">
    <citation type="journal article" date="2019" name="Int. J. Syst. Evol. Microbiol.">
        <title>The Global Catalogue of Microorganisms (GCM) 10K type strain sequencing project: providing services to taxonomists for standard genome sequencing and annotation.</title>
        <authorList>
            <consortium name="The Broad Institute Genomics Platform"/>
            <consortium name="The Broad Institute Genome Sequencing Center for Infectious Disease"/>
            <person name="Wu L."/>
            <person name="Ma J."/>
        </authorList>
    </citation>
    <scope>NUCLEOTIDE SEQUENCE [LARGE SCALE GENOMIC DNA]</scope>
    <source>
        <strain evidence="2">JCM 16916</strain>
    </source>
</reference>
<organism evidence="1 2">
    <name type="scientific">Luteimonas lutimaris</name>
    <dbReference type="NCBI Taxonomy" id="698645"/>
    <lineage>
        <taxon>Bacteria</taxon>
        <taxon>Pseudomonadati</taxon>
        <taxon>Pseudomonadota</taxon>
        <taxon>Gammaproteobacteria</taxon>
        <taxon>Lysobacterales</taxon>
        <taxon>Lysobacteraceae</taxon>
        <taxon>Luteimonas</taxon>
    </lineage>
</organism>
<dbReference type="Proteomes" id="UP001501727">
    <property type="component" value="Unassembled WGS sequence"/>
</dbReference>
<name>A0ABP7M1Z8_9GAMM</name>
<sequence>MAWNGAPPSVPSTVTMLRVGSFALAAAGSTRKDQLAPLGVAGRESRALKRIVGFAIGEK</sequence>
<accession>A0ABP7M1Z8</accession>
<keyword evidence="2" id="KW-1185">Reference proteome</keyword>
<protein>
    <submittedName>
        <fullName evidence="1">Uncharacterized protein</fullName>
    </submittedName>
</protein>